<reference evidence="3" key="1">
    <citation type="submission" date="2023-07" db="EMBL/GenBank/DDBJ databases">
        <title>Paracoccus sp. MBLB3053 whole genome sequence.</title>
        <authorList>
            <person name="Hwang C.Y."/>
            <person name="Cho E.-S."/>
            <person name="Seo M.-J."/>
        </authorList>
    </citation>
    <scope>NUCLEOTIDE SEQUENCE [LARGE SCALE GENOMIC DNA]</scope>
    <source>
        <strain evidence="3">MBLB3053</strain>
    </source>
</reference>
<dbReference type="GO" id="GO:0016491">
    <property type="term" value="F:oxidoreductase activity"/>
    <property type="evidence" value="ECO:0007669"/>
    <property type="project" value="UniProtKB-KW"/>
</dbReference>
<dbReference type="InterPro" id="IPR012938">
    <property type="entry name" value="Glc/Sorbosone_DH"/>
</dbReference>
<dbReference type="RefSeq" id="WP_311158867.1">
    <property type="nucleotide sequence ID" value="NZ_JAVQLW010000001.1"/>
</dbReference>
<evidence type="ECO:0000313" key="2">
    <source>
        <dbReference type="EMBL" id="MDS9466677.1"/>
    </source>
</evidence>
<dbReference type="PANTHER" id="PTHR19328">
    <property type="entry name" value="HEDGEHOG-INTERACTING PROTEIN"/>
    <property type="match status" value="1"/>
</dbReference>
<feature type="domain" description="Glucose/Sorbosone dehydrogenase" evidence="1">
    <location>
        <begin position="61"/>
        <end position="387"/>
    </location>
</feature>
<name>A0ABU2HNQ7_9RHOB</name>
<evidence type="ECO:0000259" key="1">
    <source>
        <dbReference type="Pfam" id="PF07995"/>
    </source>
</evidence>
<comment type="caution">
    <text evidence="2">The sequence shown here is derived from an EMBL/GenBank/DDBJ whole genome shotgun (WGS) entry which is preliminary data.</text>
</comment>
<dbReference type="Pfam" id="PF07995">
    <property type="entry name" value="GSDH"/>
    <property type="match status" value="1"/>
</dbReference>
<organism evidence="2 3">
    <name type="scientific">Paracoccus aurantius</name>
    <dbReference type="NCBI Taxonomy" id="3073814"/>
    <lineage>
        <taxon>Bacteria</taxon>
        <taxon>Pseudomonadati</taxon>
        <taxon>Pseudomonadota</taxon>
        <taxon>Alphaproteobacteria</taxon>
        <taxon>Rhodobacterales</taxon>
        <taxon>Paracoccaceae</taxon>
        <taxon>Paracoccus</taxon>
    </lineage>
</organism>
<proteinExistence type="predicted"/>
<dbReference type="SUPFAM" id="SSF50952">
    <property type="entry name" value="Soluble quinoprotein glucose dehydrogenase"/>
    <property type="match status" value="1"/>
</dbReference>
<keyword evidence="2" id="KW-0560">Oxidoreductase</keyword>
<protein>
    <submittedName>
        <fullName evidence="2">PQQ-dependent sugar dehydrogenase</fullName>
        <ecNumber evidence="2">1.1.5.-</ecNumber>
    </submittedName>
</protein>
<accession>A0ABU2HNQ7</accession>
<dbReference type="Proteomes" id="UP001269144">
    <property type="component" value="Unassembled WGS sequence"/>
</dbReference>
<dbReference type="EMBL" id="JAVQLW010000001">
    <property type="protein sequence ID" value="MDS9466677.1"/>
    <property type="molecule type" value="Genomic_DNA"/>
</dbReference>
<dbReference type="InterPro" id="IPR011041">
    <property type="entry name" value="Quinoprot_gluc/sorb_DH_b-prop"/>
</dbReference>
<evidence type="ECO:0000313" key="3">
    <source>
        <dbReference type="Proteomes" id="UP001269144"/>
    </source>
</evidence>
<dbReference type="Gene3D" id="2.120.10.30">
    <property type="entry name" value="TolB, C-terminal domain"/>
    <property type="match status" value="1"/>
</dbReference>
<gene>
    <name evidence="2" type="ORF">RGQ15_03660</name>
</gene>
<dbReference type="InterPro" id="IPR011042">
    <property type="entry name" value="6-blade_b-propeller_TolB-like"/>
</dbReference>
<dbReference type="EC" id="1.1.5.-" evidence="2"/>
<sequence length="390" mass="42895">MKHLSTLILLAGLAGSPTLGQTLYANPPHAEWQTPAFKNQTRAPVLRVGIHAKQEILATGLEKPWGLALLPDGGWLITEKPGRMRLFRDGKLSEPLKGLDMVEGELLDVAVAKDFAATRQIWWSFWNPAPRDNATLTVGTGVLSESGDAIEDARIIFQEEPLWGPTLHFGARLVPDNEGHLFLTSGDRENEDIRMSAQDVNTVIGKVLRIDAQTGKGVKGNPFFEGGGKPEIWSWGHRNPQAADLDDQGRLWTIEHGPMGGDEVNKPEPGRNYGWPIITYGQDYDGEPFGDGITQHEGMEQPIYYWDPSIAPGGAAFYRGDMFPDLQGDLLVGGLNSEALFRLRLKDDRVFAEQQIAKGMGRIRDVAVAPDGSIVVLTDAEDGKFIRLSR</sequence>
<keyword evidence="3" id="KW-1185">Reference proteome</keyword>
<dbReference type="PANTHER" id="PTHR19328:SF75">
    <property type="entry name" value="ALDOSE SUGAR DEHYDROGENASE YLII"/>
    <property type="match status" value="1"/>
</dbReference>